<gene>
    <name evidence="1" type="ORF">FO441_08700</name>
</gene>
<name>A0A558AUD0_9STAP</name>
<reference evidence="1 2" key="1">
    <citation type="submission" date="2019-07" db="EMBL/GenBank/DDBJ databases">
        <title>Salinicoccus cyprini sp. nov., isolated from gastro-intestinal tract of mirror carp, Cyprinus carpio var. specularis, collected from Gobind Sagar Reservoir, Himachal Pradesh, India.</title>
        <authorList>
            <person name="Talwar C."/>
            <person name="Singh A.K."/>
            <person name="Lal R."/>
            <person name="Negi R.K."/>
        </authorList>
    </citation>
    <scope>NUCLEOTIDE SEQUENCE [LARGE SCALE GENOMIC DNA]</scope>
    <source>
        <strain evidence="1 2">CT19</strain>
    </source>
</reference>
<dbReference type="PROSITE" id="PS51197">
    <property type="entry name" value="HTH_RRF2_2"/>
    <property type="match status" value="1"/>
</dbReference>
<comment type="caution">
    <text evidence="1">The sequence shown here is derived from an EMBL/GenBank/DDBJ whole genome shotgun (WGS) entry which is preliminary data.</text>
</comment>
<keyword evidence="2" id="KW-1185">Reference proteome</keyword>
<evidence type="ECO:0000313" key="1">
    <source>
        <dbReference type="EMBL" id="TVT27776.1"/>
    </source>
</evidence>
<dbReference type="GO" id="GO:0003700">
    <property type="term" value="F:DNA-binding transcription factor activity"/>
    <property type="evidence" value="ECO:0007669"/>
    <property type="project" value="TreeGrafter"/>
</dbReference>
<dbReference type="InterPro" id="IPR036390">
    <property type="entry name" value="WH_DNA-bd_sf"/>
</dbReference>
<dbReference type="Gene3D" id="1.10.10.10">
    <property type="entry name" value="Winged helix-like DNA-binding domain superfamily/Winged helix DNA-binding domain"/>
    <property type="match status" value="1"/>
</dbReference>
<evidence type="ECO:0000313" key="2">
    <source>
        <dbReference type="Proteomes" id="UP000315103"/>
    </source>
</evidence>
<accession>A0A558AUD0</accession>
<dbReference type="PANTHER" id="PTHR33221:SF9">
    <property type="entry name" value="RRF2 FAMILY PROTEIN"/>
    <property type="match status" value="1"/>
</dbReference>
<dbReference type="InterPro" id="IPR036388">
    <property type="entry name" value="WH-like_DNA-bd_sf"/>
</dbReference>
<dbReference type="Proteomes" id="UP000315103">
    <property type="component" value="Unassembled WGS sequence"/>
</dbReference>
<organism evidence="1 2">
    <name type="scientific">Salinicoccus cyprini</name>
    <dbReference type="NCBI Taxonomy" id="2493691"/>
    <lineage>
        <taxon>Bacteria</taxon>
        <taxon>Bacillati</taxon>
        <taxon>Bacillota</taxon>
        <taxon>Bacilli</taxon>
        <taxon>Bacillales</taxon>
        <taxon>Staphylococcaceae</taxon>
        <taxon>Salinicoccus</taxon>
    </lineage>
</organism>
<proteinExistence type="predicted"/>
<dbReference type="InterPro" id="IPR000944">
    <property type="entry name" value="Tscrpt_reg_Rrf2"/>
</dbReference>
<dbReference type="EMBL" id="VMSJ01000003">
    <property type="protein sequence ID" value="TVT27776.1"/>
    <property type="molecule type" value="Genomic_DNA"/>
</dbReference>
<protein>
    <submittedName>
        <fullName evidence="1">Rrf2 family transcriptional regulator</fullName>
    </submittedName>
</protein>
<dbReference type="NCBIfam" id="TIGR00738">
    <property type="entry name" value="rrf2_super"/>
    <property type="match status" value="1"/>
</dbReference>
<sequence length="127" mass="14377">MKFSKGTDYALHAMAYLVWQKDSTDKLPVQELAQKLDVSSTYLSKILARLVKRKYIIATSGAKGGYSLPANWKEISVYDVIVAIDGEPTLFEDSFNHGSECKIQRLMMEVETDMIQALKNRSIEQLI</sequence>
<dbReference type="SUPFAM" id="SSF46785">
    <property type="entry name" value="Winged helix' DNA-binding domain"/>
    <property type="match status" value="1"/>
</dbReference>
<dbReference type="GO" id="GO:0005829">
    <property type="term" value="C:cytosol"/>
    <property type="evidence" value="ECO:0007669"/>
    <property type="project" value="TreeGrafter"/>
</dbReference>
<dbReference type="OrthoDB" id="9808360at2"/>
<dbReference type="Pfam" id="PF02082">
    <property type="entry name" value="Rrf2"/>
    <property type="match status" value="1"/>
</dbReference>
<dbReference type="AlphaFoldDB" id="A0A558AUD0"/>
<dbReference type="RefSeq" id="WP_145288766.1">
    <property type="nucleotide sequence ID" value="NZ_VMSJ01000003.1"/>
</dbReference>
<dbReference type="PANTHER" id="PTHR33221">
    <property type="entry name" value="WINGED HELIX-TURN-HELIX TRANSCRIPTIONAL REGULATOR, RRF2 FAMILY"/>
    <property type="match status" value="1"/>
</dbReference>